<dbReference type="PANTHER" id="PTHR30469">
    <property type="entry name" value="MULTIDRUG RESISTANCE PROTEIN MDTA"/>
    <property type="match status" value="1"/>
</dbReference>
<dbReference type="RefSeq" id="WP_149820579.1">
    <property type="nucleotide sequence ID" value="NZ_VUOA01000034.1"/>
</dbReference>
<protein>
    <submittedName>
        <fullName evidence="2">HlyD family efflux transporter periplasmic adaptor subunit</fullName>
    </submittedName>
</protein>
<evidence type="ECO:0000313" key="2">
    <source>
        <dbReference type="EMBL" id="KAA2235647.1"/>
    </source>
</evidence>
<evidence type="ECO:0000313" key="3">
    <source>
        <dbReference type="Proteomes" id="UP000323142"/>
    </source>
</evidence>
<dbReference type="AlphaFoldDB" id="A0A5B2VBY0"/>
<dbReference type="Gene3D" id="2.40.30.170">
    <property type="match status" value="1"/>
</dbReference>
<comment type="caution">
    <text evidence="2">The sequence shown here is derived from an EMBL/GenBank/DDBJ whole genome shotgun (WGS) entry which is preliminary data.</text>
</comment>
<dbReference type="EMBL" id="VUOA01000034">
    <property type="protein sequence ID" value="KAA2235647.1"/>
    <property type="molecule type" value="Genomic_DNA"/>
</dbReference>
<reference evidence="2 3" key="2">
    <citation type="submission" date="2019-09" db="EMBL/GenBank/DDBJ databases">
        <authorList>
            <person name="Jin C."/>
        </authorList>
    </citation>
    <scope>NUCLEOTIDE SEQUENCE [LARGE SCALE GENOMIC DNA]</scope>
    <source>
        <strain evidence="2 3">BN140002</strain>
    </source>
</reference>
<name>A0A5B2VBY0_9HYPH</name>
<proteinExistence type="predicted"/>
<evidence type="ECO:0000259" key="1">
    <source>
        <dbReference type="Pfam" id="PF25989"/>
    </source>
</evidence>
<dbReference type="OrthoDB" id="7422354at2"/>
<dbReference type="Gene3D" id="2.40.420.20">
    <property type="match status" value="1"/>
</dbReference>
<dbReference type="Proteomes" id="UP000323142">
    <property type="component" value="Unassembled WGS sequence"/>
</dbReference>
<dbReference type="GO" id="GO:1990281">
    <property type="term" value="C:efflux pump complex"/>
    <property type="evidence" value="ECO:0007669"/>
    <property type="project" value="TreeGrafter"/>
</dbReference>
<dbReference type="InterPro" id="IPR058637">
    <property type="entry name" value="YknX-like_C"/>
</dbReference>
<dbReference type="GO" id="GO:0015562">
    <property type="term" value="F:efflux transmembrane transporter activity"/>
    <property type="evidence" value="ECO:0007669"/>
    <property type="project" value="TreeGrafter"/>
</dbReference>
<dbReference type="PANTHER" id="PTHR30469:SF15">
    <property type="entry name" value="HLYD FAMILY OF SECRETION PROTEINS"/>
    <property type="match status" value="1"/>
</dbReference>
<sequence length="302" mass="31289">MSLPSVRHWLRRRAAPLAIPLLAVLDPLTMGLAAQPGPAGQAVTVARVAEECLADRVPFIGMLVAREDALVLPPIEGGRVTEVLVEEGARVTAGQVLARLAPPGPAGSGGEPIDVTAPVDGLVLARGARIGVIASASSPDPLFRLARDGAMDVATGLAVARLANVQPGQVARLQTPGGLIAGRVRHVAPEIDRQSRLSLVRIAFEADPRLRFGASVAGTIEIGAGCGPVVPISALVAEGERTMVQRVRDGRVETVTVRPGLVEGGRVQIREGLAAGDLVVSRASAFVRDGDLVRTILPETAR</sequence>
<organism evidence="2 3">
    <name type="scientific">Salinarimonas soli</name>
    <dbReference type="NCBI Taxonomy" id="1638099"/>
    <lineage>
        <taxon>Bacteria</taxon>
        <taxon>Pseudomonadati</taxon>
        <taxon>Pseudomonadota</taxon>
        <taxon>Alphaproteobacteria</taxon>
        <taxon>Hyphomicrobiales</taxon>
        <taxon>Salinarimonadaceae</taxon>
        <taxon>Salinarimonas</taxon>
    </lineage>
</organism>
<accession>A0A5B2VBY0</accession>
<reference evidence="2 3" key="1">
    <citation type="submission" date="2019-09" db="EMBL/GenBank/DDBJ databases">
        <title>Salinarimonas rosea gen. nov., sp. nov., a new member of the a-2 subgroup of the Proteobacteria.</title>
        <authorList>
            <person name="Liu J."/>
        </authorList>
    </citation>
    <scope>NUCLEOTIDE SEQUENCE [LARGE SCALE GENOMIC DNA]</scope>
    <source>
        <strain evidence="2 3">BN140002</strain>
    </source>
</reference>
<dbReference type="Pfam" id="PF25989">
    <property type="entry name" value="YknX_C"/>
    <property type="match status" value="1"/>
</dbReference>
<feature type="domain" description="YknX-like C-terminal permuted SH3-like" evidence="1">
    <location>
        <begin position="229"/>
        <end position="294"/>
    </location>
</feature>
<keyword evidence="3" id="KW-1185">Reference proteome</keyword>
<dbReference type="Gene3D" id="2.40.50.100">
    <property type="match status" value="1"/>
</dbReference>
<gene>
    <name evidence="2" type="ORF">F0L46_19335</name>
</gene>
<dbReference type="PRINTS" id="PR01490">
    <property type="entry name" value="RTXTOXIND"/>
</dbReference>